<evidence type="ECO:0008006" key="3">
    <source>
        <dbReference type="Google" id="ProtNLM"/>
    </source>
</evidence>
<gene>
    <name evidence="1" type="ORF">JBL43_01480</name>
</gene>
<sequence length="233" mass="27359">MITKELQQLRLENNFKHFYVKVSSFIPSLKDFIARKLNIAEDLGVIDKNFFNPNDILDEVYLNVFENFNNKIAKKDLRRMLFEKSVEKIDEITILGHQFENNINIGDIIKEELQTMDERYTVDGDGDFILYEELDDISYHQNDFKPKHIILDQSIEKLITSKLNLEDLTLQSAKKRKLLGSLFFKMPPRSKAIIELYVFANQSVSEISEILIIEEMMVMEVVNKVKEKFSLIL</sequence>
<name>A0ABS0WLP4_9FLAO</name>
<accession>A0ABS0WLP4</accession>
<proteinExistence type="predicted"/>
<dbReference type="RefSeq" id="WP_198839715.1">
    <property type="nucleotide sequence ID" value="NZ_JAEHFJ010000001.1"/>
</dbReference>
<keyword evidence="2" id="KW-1185">Reference proteome</keyword>
<evidence type="ECO:0000313" key="1">
    <source>
        <dbReference type="EMBL" id="MBJ2172888.1"/>
    </source>
</evidence>
<dbReference type="Proteomes" id="UP000623301">
    <property type="component" value="Unassembled WGS sequence"/>
</dbReference>
<organism evidence="1 2">
    <name type="scientific">Aureibaculum flavum</name>
    <dbReference type="NCBI Taxonomy" id="2795986"/>
    <lineage>
        <taxon>Bacteria</taxon>
        <taxon>Pseudomonadati</taxon>
        <taxon>Bacteroidota</taxon>
        <taxon>Flavobacteriia</taxon>
        <taxon>Flavobacteriales</taxon>
        <taxon>Flavobacteriaceae</taxon>
        <taxon>Aureibaculum</taxon>
    </lineage>
</organism>
<comment type="caution">
    <text evidence="1">The sequence shown here is derived from an EMBL/GenBank/DDBJ whole genome shotgun (WGS) entry which is preliminary data.</text>
</comment>
<protein>
    <recommendedName>
        <fullName evidence="3">Sigma-70 family RNA polymerase sigma factor</fullName>
    </recommendedName>
</protein>
<dbReference type="EMBL" id="JAEHFJ010000001">
    <property type="protein sequence ID" value="MBJ2172888.1"/>
    <property type="molecule type" value="Genomic_DNA"/>
</dbReference>
<reference evidence="1 2" key="1">
    <citation type="submission" date="2020-12" db="EMBL/GenBank/DDBJ databases">
        <title>Aureibaculum luteum sp. nov. and Aureibaculum flavum sp. nov., novel members of the family Flavobacteriaceae isolated from Antarctic intertidal sediments.</title>
        <authorList>
            <person name="He X."/>
            <person name="Zhang X."/>
        </authorList>
    </citation>
    <scope>NUCLEOTIDE SEQUENCE [LARGE SCALE GENOMIC DNA]</scope>
    <source>
        <strain evidence="1 2">A20</strain>
    </source>
</reference>
<dbReference type="Gene3D" id="1.20.140.160">
    <property type="match status" value="1"/>
</dbReference>
<evidence type="ECO:0000313" key="2">
    <source>
        <dbReference type="Proteomes" id="UP000623301"/>
    </source>
</evidence>